<evidence type="ECO:0000313" key="11">
    <source>
        <dbReference type="EMBL" id="APM40044.1"/>
    </source>
</evidence>
<evidence type="ECO:0000256" key="8">
    <source>
        <dbReference type="SAM" id="Phobius"/>
    </source>
</evidence>
<dbReference type="AlphaFoldDB" id="A0A1L5FAL4"/>
<keyword evidence="8" id="KW-1133">Transmembrane helix</keyword>
<dbReference type="OrthoDB" id="1949745at2"/>
<name>A0A1L5FAL4_CLOKL</name>
<dbReference type="PANTHER" id="PTHR35789:SF1">
    <property type="entry name" value="SPORE GERMINATION PROTEIN B3"/>
    <property type="match status" value="1"/>
</dbReference>
<dbReference type="RefSeq" id="WP_073539654.1">
    <property type="nucleotide sequence ID" value="NZ_CP018335.1"/>
</dbReference>
<evidence type="ECO:0000256" key="6">
    <source>
        <dbReference type="ARBA" id="ARBA00023139"/>
    </source>
</evidence>
<evidence type="ECO:0000313" key="12">
    <source>
        <dbReference type="Proteomes" id="UP000184604"/>
    </source>
</evidence>
<dbReference type="GO" id="GO:0016020">
    <property type="term" value="C:membrane"/>
    <property type="evidence" value="ECO:0007669"/>
    <property type="project" value="UniProtKB-SubCell"/>
</dbReference>
<dbReference type="Pfam" id="PF05504">
    <property type="entry name" value="Spore_GerAC"/>
    <property type="match status" value="1"/>
</dbReference>
<dbReference type="InterPro" id="IPR057336">
    <property type="entry name" value="GerAC_N"/>
</dbReference>
<organism evidence="11 12">
    <name type="scientific">Clostridium kluyveri</name>
    <dbReference type="NCBI Taxonomy" id="1534"/>
    <lineage>
        <taxon>Bacteria</taxon>
        <taxon>Bacillati</taxon>
        <taxon>Bacillota</taxon>
        <taxon>Clostridia</taxon>
        <taxon>Eubacteriales</taxon>
        <taxon>Clostridiaceae</taxon>
        <taxon>Clostridium</taxon>
    </lineage>
</organism>
<evidence type="ECO:0000256" key="2">
    <source>
        <dbReference type="ARBA" id="ARBA00007886"/>
    </source>
</evidence>
<keyword evidence="8" id="KW-0812">Transmembrane</keyword>
<gene>
    <name evidence="11" type="ORF">BS101_15505</name>
</gene>
<accession>A0A1L5FAL4</accession>
<dbReference type="Proteomes" id="UP000184604">
    <property type="component" value="Chromosome"/>
</dbReference>
<comment type="similarity">
    <text evidence="2">Belongs to the GerABKC lipoprotein family.</text>
</comment>
<sequence>MKNNKTKYISIILLCIIITIFFSIGLDDQQPVEELDIISGLGADLIIKNNKIAEHIVPMSIYLFESENKINSTLKTGTAKTKGETRQNRQLSNDKQNILGLEKVFIISEEQAHYGLQDWTDILFRNPYLNDTAYVAVCKGKASDILSTNIKGYPSSSDFLEGLIKNSIFHNFFSDKYRVMNLFLSFGSEGYNPVLPYIEITDKGITITGMALFNNNKMISKINVGELRAMNIMRENNVKGILTIQKSTCKYTNYYATSKRKVHCTKEDNKYKFTININLEGDLITDTLYKNLQKNPKKVEKFNEEMCEEVKKECTNFINKMKYTYKVDCLELGKFAAAKYGRHMEKDWNSVVCNSKIDVNVKVKLNKIGRGDY</sequence>
<dbReference type="Gene3D" id="3.30.300.210">
    <property type="entry name" value="Nutrient germinant receptor protein C, domain 3"/>
    <property type="match status" value="1"/>
</dbReference>
<feature type="transmembrane region" description="Helical" evidence="8">
    <location>
        <begin position="7"/>
        <end position="26"/>
    </location>
</feature>
<evidence type="ECO:0000259" key="10">
    <source>
        <dbReference type="Pfam" id="PF25198"/>
    </source>
</evidence>
<evidence type="ECO:0000256" key="3">
    <source>
        <dbReference type="ARBA" id="ARBA00022544"/>
    </source>
</evidence>
<dbReference type="PANTHER" id="PTHR35789">
    <property type="entry name" value="SPORE GERMINATION PROTEIN B3"/>
    <property type="match status" value="1"/>
</dbReference>
<keyword evidence="4" id="KW-0732">Signal</keyword>
<evidence type="ECO:0000256" key="7">
    <source>
        <dbReference type="ARBA" id="ARBA00023288"/>
    </source>
</evidence>
<protein>
    <submittedName>
        <fullName evidence="11">Uncharacterized protein</fullName>
    </submittedName>
</protein>
<evidence type="ECO:0000256" key="1">
    <source>
        <dbReference type="ARBA" id="ARBA00004635"/>
    </source>
</evidence>
<keyword evidence="5 8" id="KW-0472">Membrane</keyword>
<evidence type="ECO:0000259" key="9">
    <source>
        <dbReference type="Pfam" id="PF05504"/>
    </source>
</evidence>
<keyword evidence="6" id="KW-0564">Palmitate</keyword>
<feature type="domain" description="Spore germination GerAC-like C-terminal" evidence="9">
    <location>
        <begin position="208"/>
        <end position="369"/>
    </location>
</feature>
<dbReference type="GO" id="GO:0009847">
    <property type="term" value="P:spore germination"/>
    <property type="evidence" value="ECO:0007669"/>
    <property type="project" value="InterPro"/>
</dbReference>
<dbReference type="InterPro" id="IPR046953">
    <property type="entry name" value="Spore_GerAC-like_C"/>
</dbReference>
<evidence type="ECO:0000256" key="4">
    <source>
        <dbReference type="ARBA" id="ARBA00022729"/>
    </source>
</evidence>
<dbReference type="InterPro" id="IPR038501">
    <property type="entry name" value="Spore_GerAC_C_sf"/>
</dbReference>
<dbReference type="EMBL" id="CP018335">
    <property type="protein sequence ID" value="APM40044.1"/>
    <property type="molecule type" value="Genomic_DNA"/>
</dbReference>
<dbReference type="NCBIfam" id="TIGR02887">
    <property type="entry name" value="spore_ger_x_C"/>
    <property type="match status" value="1"/>
</dbReference>
<keyword evidence="7" id="KW-0449">Lipoprotein</keyword>
<reference evidence="11 12" key="1">
    <citation type="submission" date="2016-12" db="EMBL/GenBank/DDBJ databases">
        <title>Complete genome sequence of Clostridium kluyveri JZZ isolated from the pit mud of a Chinese flavor liquor-making factory.</title>
        <authorList>
            <person name="Wang Y."/>
        </authorList>
    </citation>
    <scope>NUCLEOTIDE SEQUENCE [LARGE SCALE GENOMIC DNA]</scope>
    <source>
        <strain evidence="11 12">JZZ</strain>
    </source>
</reference>
<dbReference type="InterPro" id="IPR008844">
    <property type="entry name" value="Spore_GerAC-like"/>
</dbReference>
<keyword evidence="3" id="KW-0309">Germination</keyword>
<dbReference type="Pfam" id="PF25198">
    <property type="entry name" value="Spore_GerAC_N"/>
    <property type="match status" value="1"/>
</dbReference>
<proteinExistence type="inferred from homology"/>
<feature type="domain" description="Spore germination protein N-terminal" evidence="10">
    <location>
        <begin position="28"/>
        <end position="200"/>
    </location>
</feature>
<evidence type="ECO:0000256" key="5">
    <source>
        <dbReference type="ARBA" id="ARBA00023136"/>
    </source>
</evidence>
<comment type="subcellular location">
    <subcellularLocation>
        <location evidence="1">Membrane</location>
        <topology evidence="1">Lipid-anchor</topology>
    </subcellularLocation>
</comment>